<dbReference type="EMBL" id="CAVLGL010000046">
    <property type="protein sequence ID" value="CAK1583010.1"/>
    <property type="molecule type" value="Genomic_DNA"/>
</dbReference>
<accession>A0AAV1KIX9</accession>
<dbReference type="Proteomes" id="UP001314205">
    <property type="component" value="Unassembled WGS sequence"/>
</dbReference>
<protein>
    <submittedName>
        <fullName evidence="1">Uncharacterized protein</fullName>
    </submittedName>
</protein>
<reference evidence="1 2" key="1">
    <citation type="submission" date="2023-11" db="EMBL/GenBank/DDBJ databases">
        <authorList>
            <person name="Hedman E."/>
            <person name="Englund M."/>
            <person name="Stromberg M."/>
            <person name="Nyberg Akerstrom W."/>
            <person name="Nylinder S."/>
            <person name="Jareborg N."/>
            <person name="Kallberg Y."/>
            <person name="Kronander E."/>
        </authorList>
    </citation>
    <scope>NUCLEOTIDE SEQUENCE [LARGE SCALE GENOMIC DNA]</scope>
</reference>
<comment type="caution">
    <text evidence="1">The sequence shown here is derived from an EMBL/GenBank/DDBJ whole genome shotgun (WGS) entry which is preliminary data.</text>
</comment>
<gene>
    <name evidence="1" type="ORF">PARMNEM_LOCUS4461</name>
</gene>
<sequence length="114" mass="13107">MQLHRDTNINKMLLLFPAQKGAHRLRLCQPGKLKIFKYVTNDQTQAIPDRPKTKGGALRTLQGTQKPSQNHVKLFVSTRFKCICPEVNFYGLLLRIRVKNEYIIHLMVSECCGP</sequence>
<name>A0AAV1KIX9_9NEOP</name>
<keyword evidence="2" id="KW-1185">Reference proteome</keyword>
<organism evidence="1 2">
    <name type="scientific">Parnassius mnemosyne</name>
    <name type="common">clouded apollo</name>
    <dbReference type="NCBI Taxonomy" id="213953"/>
    <lineage>
        <taxon>Eukaryota</taxon>
        <taxon>Metazoa</taxon>
        <taxon>Ecdysozoa</taxon>
        <taxon>Arthropoda</taxon>
        <taxon>Hexapoda</taxon>
        <taxon>Insecta</taxon>
        <taxon>Pterygota</taxon>
        <taxon>Neoptera</taxon>
        <taxon>Endopterygota</taxon>
        <taxon>Lepidoptera</taxon>
        <taxon>Glossata</taxon>
        <taxon>Ditrysia</taxon>
        <taxon>Papilionoidea</taxon>
        <taxon>Papilionidae</taxon>
        <taxon>Parnassiinae</taxon>
        <taxon>Parnassini</taxon>
        <taxon>Parnassius</taxon>
        <taxon>Driopa</taxon>
    </lineage>
</organism>
<proteinExistence type="predicted"/>
<evidence type="ECO:0000313" key="2">
    <source>
        <dbReference type="Proteomes" id="UP001314205"/>
    </source>
</evidence>
<evidence type="ECO:0000313" key="1">
    <source>
        <dbReference type="EMBL" id="CAK1583010.1"/>
    </source>
</evidence>
<dbReference type="AlphaFoldDB" id="A0AAV1KIX9"/>